<accession>A0A4U1K0F7</accession>
<sequence length="221" mass="24158">MQDTDDLDLEPVTFLVDAEIAARQAFDARIAREPGFSALARKRLARYLDNPIWRGLVELHLNGATSLETGLMLRGAGLVRPARFFVLAGDLAGRELDCVEFTDLGLEQLHGTLSFKGADDPCREAIYRAVSSYLVIDRGNGIVATRSTLEVALEIDDRDLLSRACSLVSGCPMALPRPARSKGATEEDWMEMADFLSNGDDDRRGAAIIDLAALDDMSERA</sequence>
<dbReference type="EMBL" id="SWJZ01000012">
    <property type="protein sequence ID" value="TKD25153.1"/>
    <property type="molecule type" value="Genomic_DNA"/>
</dbReference>
<organism evidence="1 2">
    <name type="scientific">Rhodobacter capsulatus</name>
    <name type="common">Rhodopseudomonas capsulata</name>
    <dbReference type="NCBI Taxonomy" id="1061"/>
    <lineage>
        <taxon>Bacteria</taxon>
        <taxon>Pseudomonadati</taxon>
        <taxon>Pseudomonadota</taxon>
        <taxon>Alphaproteobacteria</taxon>
        <taxon>Rhodobacterales</taxon>
        <taxon>Rhodobacter group</taxon>
        <taxon>Rhodobacter</taxon>
    </lineage>
</organism>
<comment type="caution">
    <text evidence="1">The sequence shown here is derived from an EMBL/GenBank/DDBJ whole genome shotgun (WGS) entry which is preliminary data.</text>
</comment>
<dbReference type="OrthoDB" id="7686389at2"/>
<evidence type="ECO:0000313" key="2">
    <source>
        <dbReference type="Proteomes" id="UP000310597"/>
    </source>
</evidence>
<proteinExistence type="predicted"/>
<dbReference type="Proteomes" id="UP000310597">
    <property type="component" value="Unassembled WGS sequence"/>
</dbReference>
<evidence type="ECO:0000313" key="1">
    <source>
        <dbReference type="EMBL" id="TKD25153.1"/>
    </source>
</evidence>
<reference evidence="1 2" key="1">
    <citation type="submission" date="2019-04" db="EMBL/GenBank/DDBJ databases">
        <title>Draft Whole-Genome sequence of the purple photosynthetic bacterium Rhodobacter capsulatus SP108 with an indigenous class A beta-lactamase.</title>
        <authorList>
            <person name="Robertson S."/>
            <person name="Meyer T.E."/>
            <person name="Kyndt J.A."/>
        </authorList>
    </citation>
    <scope>NUCLEOTIDE SEQUENCE [LARGE SCALE GENOMIC DNA]</scope>
    <source>
        <strain evidence="1 2">SP108</strain>
    </source>
</reference>
<name>A0A4U1K0F7_RHOCA</name>
<gene>
    <name evidence="1" type="ORF">FBT96_03990</name>
</gene>
<dbReference type="AlphaFoldDB" id="A0A4U1K0F7"/>
<dbReference type="RefSeq" id="WP_136905053.1">
    <property type="nucleotide sequence ID" value="NZ_SWJZ01000012.1"/>
</dbReference>
<protein>
    <submittedName>
        <fullName evidence="1">Uncharacterized protein</fullName>
    </submittedName>
</protein>